<dbReference type="PANTHER" id="PTHR33053">
    <property type="entry name" value="PROTEIN, PUTATIVE-RELATED"/>
    <property type="match status" value="1"/>
</dbReference>
<evidence type="ECO:0000313" key="2">
    <source>
        <dbReference type="EMBL" id="KAL3389688.1"/>
    </source>
</evidence>
<feature type="region of interest" description="Disordered" evidence="1">
    <location>
        <begin position="1097"/>
        <end position="1171"/>
    </location>
</feature>
<feature type="compositionally biased region" description="Polar residues" evidence="1">
    <location>
        <begin position="1105"/>
        <end position="1137"/>
    </location>
</feature>
<dbReference type="AlphaFoldDB" id="A0ABD2W9T6"/>
<evidence type="ECO:0000256" key="1">
    <source>
        <dbReference type="SAM" id="MobiDB-lite"/>
    </source>
</evidence>
<organism evidence="2 3">
    <name type="scientific">Trichogramma kaykai</name>
    <dbReference type="NCBI Taxonomy" id="54128"/>
    <lineage>
        <taxon>Eukaryota</taxon>
        <taxon>Metazoa</taxon>
        <taxon>Ecdysozoa</taxon>
        <taxon>Arthropoda</taxon>
        <taxon>Hexapoda</taxon>
        <taxon>Insecta</taxon>
        <taxon>Pterygota</taxon>
        <taxon>Neoptera</taxon>
        <taxon>Endopterygota</taxon>
        <taxon>Hymenoptera</taxon>
        <taxon>Apocrita</taxon>
        <taxon>Proctotrupomorpha</taxon>
        <taxon>Chalcidoidea</taxon>
        <taxon>Trichogrammatidae</taxon>
        <taxon>Trichogramma</taxon>
    </lineage>
</organism>
<dbReference type="EMBL" id="JBJJXI010000122">
    <property type="protein sequence ID" value="KAL3389688.1"/>
    <property type="molecule type" value="Genomic_DNA"/>
</dbReference>
<dbReference type="Proteomes" id="UP001627154">
    <property type="component" value="Unassembled WGS sequence"/>
</dbReference>
<feature type="compositionally biased region" description="Acidic residues" evidence="1">
    <location>
        <begin position="100"/>
        <end position="138"/>
    </location>
</feature>
<feature type="compositionally biased region" description="Basic and acidic residues" evidence="1">
    <location>
        <begin position="64"/>
        <end position="76"/>
    </location>
</feature>
<feature type="compositionally biased region" description="Basic and acidic residues" evidence="1">
    <location>
        <begin position="84"/>
        <end position="99"/>
    </location>
</feature>
<reference evidence="2 3" key="1">
    <citation type="journal article" date="2024" name="bioRxiv">
        <title>A reference genome for Trichogramma kaykai: A tiny desert-dwelling parasitoid wasp with competing sex-ratio distorters.</title>
        <authorList>
            <person name="Culotta J."/>
            <person name="Lindsey A.R."/>
        </authorList>
    </citation>
    <scope>NUCLEOTIDE SEQUENCE [LARGE SCALE GENOMIC DNA]</scope>
    <source>
        <strain evidence="2 3">KSX58</strain>
    </source>
</reference>
<comment type="caution">
    <text evidence="2">The sequence shown here is derived from an EMBL/GenBank/DDBJ whole genome shotgun (WGS) entry which is preliminary data.</text>
</comment>
<evidence type="ECO:0000313" key="3">
    <source>
        <dbReference type="Proteomes" id="UP001627154"/>
    </source>
</evidence>
<proteinExistence type="predicted"/>
<feature type="region of interest" description="Disordered" evidence="1">
    <location>
        <begin position="52"/>
        <end position="149"/>
    </location>
</feature>
<name>A0ABD2W9T6_9HYME</name>
<accession>A0ABD2W9T6</accession>
<feature type="compositionally biased region" description="Acidic residues" evidence="1">
    <location>
        <begin position="1139"/>
        <end position="1162"/>
    </location>
</feature>
<gene>
    <name evidence="2" type="ORF">TKK_015057</name>
</gene>
<protein>
    <submittedName>
        <fullName evidence="2">Uncharacterized protein</fullName>
    </submittedName>
</protein>
<keyword evidence="3" id="KW-1185">Reference proteome</keyword>
<feature type="compositionally biased region" description="Basic and acidic residues" evidence="1">
    <location>
        <begin position="139"/>
        <end position="149"/>
    </location>
</feature>
<sequence>MESSAKRVQKHRYRENLVKKLKLELQEQGRLQVSNSSYQNISECSELDDLNCELNPMDSNDFVDYNRDDGSASGRDDDGDDDDNSGRDGDGDDDVSGRDDDGDDDDDDGYYYGCDDDDYSDDDGDDDDDDDDDLDSSLEELRRNESDNHEEEILRLRRWAVECKIPKVHLDRLLKILRARLIPNLPKCSKSFLFTGHSDYKIESMSGADETPGEFTYLGLQSGLESCVNVNIHKDNVLKLDFNIDGVKIKKSSSKTLWPILCRVFYETSPNVYKPFPVALFYGKGKPKEVDKYLKKFIADLNCLLKNGLVIVTENFKIKIRSFICDIPAKSYILQTKSHTSFNGCGKCNTVAKKENNTTVYLTLGQKRSNIDFKNFEDPDHHAGISPLISIEPEIDLVNQFVIDPMHLIFLGVNSRMFEQWMKSGTKKISASQKIELKRLTTNIKNDIPQEFKRKMRPSDEYSDYKAVEHRFFLLYCGIFVLKDILSDEMYEHFLLLHVACRMLSSPDALTYTTMAKDYLQSYVEQAPEVYQPEFVSLNVHYLNHLVDDLIYTESNLNDISAFPFETELGKIKSYLRSPHRTLAQYCRRMFEEKKVLNAVAELPKNLVIKKKTKTSGIVSVQYKNNFLSVTHPNNNILLQNGKIVKILSFSQKDDEVRITVADYKTVTMDASYQIDYPYHIVEFINVGRKPRQKSVDIVATSWMTYNQKKKKVLVLYPPPPYDQESCTMYNDHLKYQLNPLSDWKEYPVKIKGKASSFDEANEKLKLLHTQDTALTLESDNNTDETEEKAVKKLKQSLLVQQAQKVKNSMNNPPNSNNVDLPDASNQFNTCKKSNLKKIVEPRQLKKTVQSFNASSTNLKEQELPISRGLLTDNPSYSREELLEMPIEFANDSNNNINSSTINNVRSKEPATNSAFESFVLNNFAKVLTELGGLKAEVKRVRNDLRTFKSTAVNNTENRSSVISIQQLKEIYNLDVPFATLQNFEEFDQDLNKNSVLKADIKAIIEMSIDPSLPTSRFLVKVLKLFLEKEVALQYTALKGTAKKKPINSTNFFSIVKDTLKSKNKEINILTTDKEINSALSNTMSNVTGWYMTTRKETQEKDDNASCSGSTLSKSLHSTPSNVFKLTEGDGNSSQLSVEIEESAIDTESEEGQDDDNEDENNEFIKSILGR</sequence>